<feature type="compositionally biased region" description="Polar residues" evidence="2">
    <location>
        <begin position="880"/>
        <end position="890"/>
    </location>
</feature>
<feature type="coiled-coil region" evidence="1">
    <location>
        <begin position="1394"/>
        <end position="1541"/>
    </location>
</feature>
<feature type="compositionally biased region" description="Basic and acidic residues" evidence="2">
    <location>
        <begin position="294"/>
        <end position="327"/>
    </location>
</feature>
<reference evidence="4" key="1">
    <citation type="submission" date="2025-08" db="UniProtKB">
        <authorList>
            <consortium name="RefSeq"/>
        </authorList>
    </citation>
    <scope>IDENTIFICATION</scope>
</reference>
<feature type="coiled-coil region" evidence="1">
    <location>
        <begin position="84"/>
        <end position="157"/>
    </location>
</feature>
<dbReference type="GeneID" id="105890081"/>
<accession>A0A6P8GNS8</accession>
<feature type="region of interest" description="Disordered" evidence="2">
    <location>
        <begin position="1773"/>
        <end position="1793"/>
    </location>
</feature>
<feature type="region of interest" description="Disordered" evidence="2">
    <location>
        <begin position="291"/>
        <end position="348"/>
    </location>
</feature>
<protein>
    <submittedName>
        <fullName evidence="4">Trichohyalin-like isoform X1</fullName>
    </submittedName>
</protein>
<feature type="coiled-coil region" evidence="1">
    <location>
        <begin position="1138"/>
        <end position="1246"/>
    </location>
</feature>
<dbReference type="Proteomes" id="UP000515152">
    <property type="component" value="Chromosome 17"/>
</dbReference>
<keyword evidence="3" id="KW-1185">Reference proteome</keyword>
<organism evidence="3 4">
    <name type="scientific">Clupea harengus</name>
    <name type="common">Atlantic herring</name>
    <dbReference type="NCBI Taxonomy" id="7950"/>
    <lineage>
        <taxon>Eukaryota</taxon>
        <taxon>Metazoa</taxon>
        <taxon>Chordata</taxon>
        <taxon>Craniata</taxon>
        <taxon>Vertebrata</taxon>
        <taxon>Euteleostomi</taxon>
        <taxon>Actinopterygii</taxon>
        <taxon>Neopterygii</taxon>
        <taxon>Teleostei</taxon>
        <taxon>Clupei</taxon>
        <taxon>Clupeiformes</taxon>
        <taxon>Clupeoidei</taxon>
        <taxon>Clupeidae</taxon>
        <taxon>Clupea</taxon>
    </lineage>
</organism>
<dbReference type="PANTHER" id="PTHR18881:SF2">
    <property type="entry name" value="POLYAMINE-MODULATED FACTOR 1-BINDING PROTEIN 1"/>
    <property type="match status" value="1"/>
</dbReference>
<feature type="compositionally biased region" description="Basic residues" evidence="2">
    <location>
        <begin position="328"/>
        <end position="337"/>
    </location>
</feature>
<dbReference type="GO" id="GO:0007283">
    <property type="term" value="P:spermatogenesis"/>
    <property type="evidence" value="ECO:0007669"/>
    <property type="project" value="TreeGrafter"/>
</dbReference>
<dbReference type="OrthoDB" id="6350415at2759"/>
<evidence type="ECO:0000256" key="2">
    <source>
        <dbReference type="SAM" id="MobiDB-lite"/>
    </source>
</evidence>
<feature type="compositionally biased region" description="Basic and acidic residues" evidence="2">
    <location>
        <begin position="1"/>
        <end position="13"/>
    </location>
</feature>
<feature type="compositionally biased region" description="Polar residues" evidence="2">
    <location>
        <begin position="898"/>
        <end position="909"/>
    </location>
</feature>
<evidence type="ECO:0000313" key="4">
    <source>
        <dbReference type="RefSeq" id="XP_031439371.1"/>
    </source>
</evidence>
<dbReference type="KEGG" id="char:105890081"/>
<dbReference type="InterPro" id="IPR037391">
    <property type="entry name" value="PMF1-bd"/>
</dbReference>
<dbReference type="SUPFAM" id="SSF57997">
    <property type="entry name" value="Tropomyosin"/>
    <property type="match status" value="1"/>
</dbReference>
<proteinExistence type="predicted"/>
<feature type="coiled-coil region" evidence="1">
    <location>
        <begin position="399"/>
        <end position="523"/>
    </location>
</feature>
<sequence>MNEESRRTVEIRRNSTWAQDRSDAQRRRGSEALAPCSVTKNVKVIFEEFKSLYEERLKRLKTGTEGCTQEEMLQKKVRILQSYVNDLCDQNQLLVQTVEDLEKESTERITSLERELRISDKTITDLNHQRRCLEESLDRLQTENLELKTDVDTLAQVVRQARQTHSLDVTGVKLHCMSQDRIIQSATIDHGEQEYVMNPLPDELVDLLKARIGIMHNLQEEIKMLSDTTTAKRNEPQEKTDALAMPRGRVESLEKLQAEKVAEIADRDVIVARLQKQLRLVQQDGVDMQNQLQKSKELTHRQREEIQSLREKRDTSTTEVKLTDKGQLKKRLEKHKRKDEEGEEEEEVADEVAQLSAQLQQFQAELEKTRSHHVPATRQARGQLAWERGALLEDHWGKAEEREEHRKQMREELAVLKEKQEASRLERAVQEQAQALGQLQQRHQESVEENGRLQARLEAQTITAQSQEEALNTEIRNTEDTLHKLQKQLADRENVTERALQKILTLEQDLEKTQGRYSAASRELQGQCDLVGALEKELERTGAAQKEAAHEVSDREERLLHLQLELTTLRTSQEHTRRALAVKEQLHAQLSQENRVVRENMSSLQNQLQASEGKVNSLGLEVGTLKSKLQEKSEQSQQLQDQILKQQEALSRAGETLKDTRKAAGNKIQRKDNKLNTLQKELEEFKKQLSDYKNEHEATIQRLEEDTAELMAQLQQRSRDLTSLSAEKSRLELELVLITEKHHTAQHEVSCRDQVTLHMKTDLRAIEERHQGTQEELVALEAEVSRLNEVMNRQREQLGEAEQSCRQAHLRLQQEQQEKQRTHAHLHNTQLQLNSQAEFLSAVRSELEALKQTHCADEQRWSQKSSLLQGQLDETRSQLRETSAQASQQRHALKKLKSQANQAQTQLQHAQDKVKEEEERVRTLKGDLTSLRQQHEGLQQRLEGFMADTLNQEATAAILRQKYTVAMEKVQQLQEQLQASEEEMCYSRKQVLEAQEVISGLREENSSLEARGEEKRRQVENAEEAIDHLTEELQAALDMLTASREHASDRDRTVVKLHADLDDRQAKIVDYEKKCLQLQSDITTYLLSHSHPNDHYEAQRRQRDLYQKEVTLLRHQYEEHAQRSVENDNLLAQLHEEAQGLRAELHHRAQERQELERAVQSLQLELASAQRERRAALSQLQQETLELQQELSLARNTSTHKDQAVKQRDELLRQAEVDLQQAQETVLAGSQEAEGLRAELQSAQQETCSQQQEKQALSTHISRLSQQLQQAQGLYRGMAQALAGQEERVDLLESGLRSAEERLGERVAHSVRLEHSGHKSHNQLSHMQEMVVRLQGEAAVAQSSLQQALGEAMQQQRQQHTLSLEREQDTQEIHTLTQQLQQQAGQVCSLRLELQRERAQCQDHQQELARLNASVTHLNTQVESLRVQRDNHANIVRRHEGCMSALGQQLQQCQAVCQENSRALERKEEQLTVLRAEAAALQQGFGCKAEEQSEALKQEQQALEKKLEAATSELQRLGEALAEAQAENSQLSQESQLVLTNVSHWIKEQKRASENLSVTVKEQSQRMTILTAERDHLQASRDALEAELKTLRAASAERERELEHLKAIHSHSDHQQALLSQLQGQLKVGEIEKENLVTNNLNKLSDMQDKLRSNMDSILHLNQQLCTLSAERDEQHTQLVRERGRRKQMELQLLKGTGTDTDTNRHPHPPPPSLQNHQRSLSHNALHLPSSSTLCCPADLEVEGRRDPGGARLWRSRSAQRLEDPWTLLTGKPLIRSVPTGPTLRDQTQSEPDHDLAPHFTLGQGQISTKVTTCQ</sequence>
<gene>
    <name evidence="4" type="primary">LOC105890081</name>
</gene>
<evidence type="ECO:0000313" key="3">
    <source>
        <dbReference type="Proteomes" id="UP000515152"/>
    </source>
</evidence>
<evidence type="ECO:0000256" key="1">
    <source>
        <dbReference type="SAM" id="Coils"/>
    </source>
</evidence>
<keyword evidence="1" id="KW-0175">Coiled coil</keyword>
<feature type="compositionally biased region" description="Basic and acidic residues" evidence="2">
    <location>
        <begin position="20"/>
        <end position="30"/>
    </location>
</feature>
<feature type="region of interest" description="Disordered" evidence="2">
    <location>
        <begin position="1"/>
        <end position="31"/>
    </location>
</feature>
<feature type="region of interest" description="Disordered" evidence="2">
    <location>
        <begin position="862"/>
        <end position="916"/>
    </location>
</feature>
<name>A0A6P8GNS8_CLUHA</name>
<feature type="region of interest" description="Disordered" evidence="2">
    <location>
        <begin position="1696"/>
        <end position="1720"/>
    </location>
</feature>
<dbReference type="PANTHER" id="PTHR18881">
    <property type="entry name" value="POLYAMINE-MODULATED FACTOR 1-BINDING PROTEIN 1-RELATED"/>
    <property type="match status" value="1"/>
</dbReference>
<feature type="coiled-coil region" evidence="1">
    <location>
        <begin position="587"/>
        <end position="818"/>
    </location>
</feature>
<feature type="coiled-coil region" evidence="1">
    <location>
        <begin position="1567"/>
        <end position="1608"/>
    </location>
</feature>
<dbReference type="RefSeq" id="XP_031439371.1">
    <property type="nucleotide sequence ID" value="XM_031583511.1"/>
</dbReference>
<dbReference type="Gene3D" id="1.10.287.1490">
    <property type="match status" value="1"/>
</dbReference>